<evidence type="ECO:0000256" key="1">
    <source>
        <dbReference type="SAM" id="MobiDB-lite"/>
    </source>
</evidence>
<feature type="transmembrane region" description="Helical" evidence="2">
    <location>
        <begin position="55"/>
        <end position="75"/>
    </location>
</feature>
<name>H0E4E3_9ACTN</name>
<evidence type="ECO:0000313" key="4">
    <source>
        <dbReference type="Proteomes" id="UP000005143"/>
    </source>
</evidence>
<protein>
    <submittedName>
        <fullName evidence="3">Uncharacterized protein</fullName>
    </submittedName>
</protein>
<dbReference type="OrthoDB" id="7359894at2"/>
<comment type="caution">
    <text evidence="3">The sequence shown here is derived from an EMBL/GenBank/DDBJ whole genome shotgun (WGS) entry which is preliminary data.</text>
</comment>
<dbReference type="RefSeq" id="WP_007573220.1">
    <property type="nucleotide sequence ID" value="NZ_AGUD01000102.1"/>
</dbReference>
<feature type="region of interest" description="Disordered" evidence="1">
    <location>
        <begin position="271"/>
        <end position="294"/>
    </location>
</feature>
<feature type="transmembrane region" description="Helical" evidence="2">
    <location>
        <begin position="82"/>
        <end position="103"/>
    </location>
</feature>
<evidence type="ECO:0000256" key="2">
    <source>
        <dbReference type="SAM" id="Phobius"/>
    </source>
</evidence>
<keyword evidence="2" id="KW-0472">Membrane</keyword>
<keyword evidence="4" id="KW-1185">Reference proteome</keyword>
<dbReference type="AlphaFoldDB" id="H0E4E3"/>
<organism evidence="3 4">
    <name type="scientific">Patulibacter medicamentivorans</name>
    <dbReference type="NCBI Taxonomy" id="1097667"/>
    <lineage>
        <taxon>Bacteria</taxon>
        <taxon>Bacillati</taxon>
        <taxon>Actinomycetota</taxon>
        <taxon>Thermoleophilia</taxon>
        <taxon>Solirubrobacterales</taxon>
        <taxon>Patulibacteraceae</taxon>
        <taxon>Patulibacter</taxon>
    </lineage>
</organism>
<accession>H0E4E3</accession>
<dbReference type="PROSITE" id="PS51318">
    <property type="entry name" value="TAT"/>
    <property type="match status" value="1"/>
</dbReference>
<proteinExistence type="predicted"/>
<feature type="transmembrane region" description="Helical" evidence="2">
    <location>
        <begin position="29"/>
        <end position="49"/>
    </location>
</feature>
<dbReference type="EMBL" id="AGUD01000102">
    <property type="protein sequence ID" value="EHN11467.1"/>
    <property type="molecule type" value="Genomic_DNA"/>
</dbReference>
<evidence type="ECO:0000313" key="3">
    <source>
        <dbReference type="EMBL" id="EHN11467.1"/>
    </source>
</evidence>
<keyword evidence="2" id="KW-1133">Transmembrane helix</keyword>
<dbReference type="InterPro" id="IPR006311">
    <property type="entry name" value="TAT_signal"/>
</dbReference>
<dbReference type="Proteomes" id="UP000005143">
    <property type="component" value="Unassembled WGS sequence"/>
</dbReference>
<gene>
    <name evidence="3" type="ORF">PAI11_16730</name>
</gene>
<reference evidence="3 4" key="1">
    <citation type="journal article" date="2013" name="Biodegradation">
        <title>Quantitative proteomic analysis of ibuprofen-degrading Patulibacter sp. strain I11.</title>
        <authorList>
            <person name="Almeida B."/>
            <person name="Kjeldal H."/>
            <person name="Lolas I."/>
            <person name="Knudsen A.D."/>
            <person name="Carvalho G."/>
            <person name="Nielsen K.L."/>
            <person name="Barreto Crespo M.T."/>
            <person name="Stensballe A."/>
            <person name="Nielsen J.L."/>
        </authorList>
    </citation>
    <scope>NUCLEOTIDE SEQUENCE [LARGE SCALE GENOMIC DNA]</scope>
    <source>
        <strain evidence="3 4">I11</strain>
    </source>
</reference>
<sequence>MDAERASNGPSPAVRRTALARAAGTAGRGALAAAVVVAAATGCAALAIVAGSLTLLGWGVVVVVALVAIAAVLLLHAPAGRGWLILPLLALAVPAVAVAASGVRVAPQRGAVVERPATPAAIPADGYRAGFGELLVDLRRLAVPAGGTTVIRARADLQRTVVALPRGRCFDLDVRWRTGSLDLPGVDEHAEVSGLDWSGSSIAEWARRERSWEPPLARGRIALFGRVRAESRGRWTASAPRPGAPTLRIELRSEGGSFVVRDYPDDIGPLGSSGWPRNVQPPARPSELREAWARPAASRSSRRAWKRFDGEHRAFVAHWTALLNGACHPKGVLQ</sequence>
<keyword evidence="2" id="KW-0812">Transmembrane</keyword>